<comment type="pathway">
    <text evidence="2">Protein modification; protein lipoylation via exogenous pathway; protein N(6)-(lipoyl)lysine from lipoate: step 2/2.</text>
</comment>
<feature type="domain" description="BPL/LPL catalytic" evidence="5">
    <location>
        <begin position="151"/>
        <end position="329"/>
    </location>
</feature>
<dbReference type="PANTHER" id="PTHR12561:SF3">
    <property type="entry name" value="LIPOYLTRANSFERASE 1, MITOCHONDRIAL"/>
    <property type="match status" value="1"/>
</dbReference>
<reference evidence="6" key="2">
    <citation type="submission" date="2021-01" db="EMBL/GenBank/DDBJ databases">
        <authorList>
            <person name="Schikora-Tamarit M.A."/>
        </authorList>
    </citation>
    <scope>NUCLEOTIDE SEQUENCE</scope>
    <source>
        <strain evidence="6">CBS6341</strain>
    </source>
</reference>
<comment type="function">
    <text evidence="1">Catalyzes both the ATP-dependent activation of exogenously supplied lipoate to lipoyl-AMP and the transfer of the activated lipoyl onto the lipoyl domains of lipoate-dependent enzymes.</text>
</comment>
<dbReference type="GO" id="GO:0017118">
    <property type="term" value="F:lipoyltransferase activity"/>
    <property type="evidence" value="ECO:0007669"/>
    <property type="project" value="TreeGrafter"/>
</dbReference>
<proteinExistence type="inferred from homology"/>
<evidence type="ECO:0000256" key="3">
    <source>
        <dbReference type="ARBA" id="ARBA00008242"/>
    </source>
</evidence>
<accession>A0A9P8PRJ9</accession>
<evidence type="ECO:0000256" key="4">
    <source>
        <dbReference type="ARBA" id="ARBA00015925"/>
    </source>
</evidence>
<protein>
    <recommendedName>
        <fullName evidence="4">Putative lipoate-protein ligase A</fullName>
    </recommendedName>
</protein>
<sequence>MINLRYLKLSSQTIRRSHYSSNSKQAHKLPFDQDHLEGDEKYDEINSFYSDLFCEAEPVLNKASSSQSFHESLDELNKEMKDLYGADNLDQPHSSSTLDALDFEAPTLNLSLLERLLKPNPKVILSDLNDPYKNLAIEEYVFNKLKFTKNERFNYTLMFYTNSPCVVIGKNQNPWKEVNLPLLNNLRVPLLRRFSGGGTVVHDLGNVNYSYISTRSEFDRTYFGSVITNSLADIKQNVRGDILTNEGLKISGSAFKISKGKSLHHGTMLLNSNLKVLGQLLNREKFSHINIIGNSTDSVRAKVANLGLENDDFIEKIADSFIHKFPNSDIIEVTNEVYEQVSQISEFKDIEKRLKSWSWMYGNTPKFEMKLSFSPELEVKFYIEKGIVKQFELNNKKFEKDFRFLKQVLDNGEVIKFRGDEICGYILNDTISEWLENSIDGFS</sequence>
<dbReference type="OrthoDB" id="201621at2759"/>
<comment type="caution">
    <text evidence="6">The sequence shown here is derived from an EMBL/GenBank/DDBJ whole genome shotgun (WGS) entry which is preliminary data.</text>
</comment>
<evidence type="ECO:0000256" key="2">
    <source>
        <dbReference type="ARBA" id="ARBA00005085"/>
    </source>
</evidence>
<dbReference type="AlphaFoldDB" id="A0A9P8PRJ9"/>
<evidence type="ECO:0000256" key="1">
    <source>
        <dbReference type="ARBA" id="ARBA00003253"/>
    </source>
</evidence>
<dbReference type="NCBIfam" id="TIGR00545">
    <property type="entry name" value="lipoyltrans"/>
    <property type="match status" value="1"/>
</dbReference>
<dbReference type="SUPFAM" id="SSF55681">
    <property type="entry name" value="Class II aaRS and biotin synthetases"/>
    <property type="match status" value="1"/>
</dbReference>
<dbReference type="CDD" id="cd16443">
    <property type="entry name" value="LplA"/>
    <property type="match status" value="1"/>
</dbReference>
<dbReference type="Gene3D" id="3.30.930.10">
    <property type="entry name" value="Bira Bifunctional Protein, Domain 2"/>
    <property type="match status" value="1"/>
</dbReference>
<dbReference type="InterPro" id="IPR004562">
    <property type="entry name" value="LipoylTrfase_LipoateP_Ligase"/>
</dbReference>
<name>A0A9P8PRJ9_9ASCO</name>
<evidence type="ECO:0000259" key="5">
    <source>
        <dbReference type="PROSITE" id="PS51733"/>
    </source>
</evidence>
<dbReference type="Pfam" id="PF21948">
    <property type="entry name" value="LplA-B_cat"/>
    <property type="match status" value="1"/>
</dbReference>
<dbReference type="EMBL" id="JAEUBF010000657">
    <property type="protein sequence ID" value="KAH3676302.1"/>
    <property type="molecule type" value="Genomic_DNA"/>
</dbReference>
<dbReference type="InterPro" id="IPR045864">
    <property type="entry name" value="aa-tRNA-synth_II/BPL/LPL"/>
</dbReference>
<dbReference type="InterPro" id="IPR004143">
    <property type="entry name" value="BPL_LPL_catalytic"/>
</dbReference>
<dbReference type="PROSITE" id="PS51733">
    <property type="entry name" value="BPL_LPL_CATALYTIC"/>
    <property type="match status" value="1"/>
</dbReference>
<comment type="similarity">
    <text evidence="3">Belongs to the LplA family.</text>
</comment>
<gene>
    <name evidence="6" type="ORF">WICMUC_002098</name>
</gene>
<dbReference type="Gene3D" id="3.30.390.50">
    <property type="entry name" value="CO dehydrogenase flavoprotein, C-terminal domain"/>
    <property type="match status" value="1"/>
</dbReference>
<dbReference type="Proteomes" id="UP000769528">
    <property type="component" value="Unassembled WGS sequence"/>
</dbReference>
<reference evidence="6" key="1">
    <citation type="journal article" date="2021" name="Open Biol.">
        <title>Shared evolutionary footprints suggest mitochondrial oxidative damage underlies multiple complex I losses in fungi.</title>
        <authorList>
            <person name="Schikora-Tamarit M.A."/>
            <person name="Marcet-Houben M."/>
            <person name="Nosek J."/>
            <person name="Gabaldon T."/>
        </authorList>
    </citation>
    <scope>NUCLEOTIDE SEQUENCE</scope>
    <source>
        <strain evidence="6">CBS6341</strain>
    </source>
</reference>
<evidence type="ECO:0000313" key="6">
    <source>
        <dbReference type="EMBL" id="KAH3676302.1"/>
    </source>
</evidence>
<evidence type="ECO:0000313" key="7">
    <source>
        <dbReference type="Proteomes" id="UP000769528"/>
    </source>
</evidence>
<dbReference type="GO" id="GO:0009249">
    <property type="term" value="P:protein lipoylation"/>
    <property type="evidence" value="ECO:0007669"/>
    <property type="project" value="InterPro"/>
</dbReference>
<dbReference type="GO" id="GO:0005739">
    <property type="term" value="C:mitochondrion"/>
    <property type="evidence" value="ECO:0007669"/>
    <property type="project" value="TreeGrafter"/>
</dbReference>
<dbReference type="PANTHER" id="PTHR12561">
    <property type="entry name" value="LIPOATE-PROTEIN LIGASE"/>
    <property type="match status" value="1"/>
</dbReference>
<organism evidence="6 7">
    <name type="scientific">Wickerhamomyces mucosus</name>
    <dbReference type="NCBI Taxonomy" id="1378264"/>
    <lineage>
        <taxon>Eukaryota</taxon>
        <taxon>Fungi</taxon>
        <taxon>Dikarya</taxon>
        <taxon>Ascomycota</taxon>
        <taxon>Saccharomycotina</taxon>
        <taxon>Saccharomycetes</taxon>
        <taxon>Phaffomycetales</taxon>
        <taxon>Wickerhamomycetaceae</taxon>
        <taxon>Wickerhamomyces</taxon>
    </lineage>
</organism>
<keyword evidence="7" id="KW-1185">Reference proteome</keyword>